<sequence>MEGGVTVTGKSFAAKAQETLEASKVTAIKKTAFQRHILKIYRSAVLFTEILLSYHGLIARKYDTVTRCAADALLMTGQIVYHSASYFKLHVRWLCGSPRTI</sequence>
<reference evidence="1 2" key="1">
    <citation type="submission" date="2018-12" db="EMBL/GenBank/DDBJ databases">
        <authorList>
            <consortium name="Pathogen Informatics"/>
        </authorList>
    </citation>
    <scope>NUCLEOTIDE SEQUENCE [LARGE SCALE GENOMIC DNA]</scope>
    <source>
        <strain evidence="1 2">NCTC13098</strain>
    </source>
</reference>
<gene>
    <name evidence="1" type="ORF">NCTC13098_02367</name>
</gene>
<evidence type="ECO:0000313" key="2">
    <source>
        <dbReference type="Proteomes" id="UP000274346"/>
    </source>
</evidence>
<dbReference type="AlphaFoldDB" id="A0A3P8LZR0"/>
<dbReference type="Proteomes" id="UP000274346">
    <property type="component" value="Chromosome"/>
</dbReference>
<dbReference type="KEGG" id="rtg:NCTC13098_02367"/>
<name>A0A3P8LZR0_RAOTE</name>
<accession>A0A3P8LZR0</accession>
<proteinExistence type="predicted"/>
<protein>
    <submittedName>
        <fullName evidence="1">Uncharacterized protein</fullName>
    </submittedName>
</protein>
<organism evidence="1 2">
    <name type="scientific">Raoultella terrigena</name>
    <name type="common">Klebsiella terrigena</name>
    <dbReference type="NCBI Taxonomy" id="577"/>
    <lineage>
        <taxon>Bacteria</taxon>
        <taxon>Pseudomonadati</taxon>
        <taxon>Pseudomonadota</taxon>
        <taxon>Gammaproteobacteria</taxon>
        <taxon>Enterobacterales</taxon>
        <taxon>Enterobacteriaceae</taxon>
        <taxon>Klebsiella/Raoultella group</taxon>
        <taxon>Raoultella</taxon>
    </lineage>
</organism>
<evidence type="ECO:0000313" key="1">
    <source>
        <dbReference type="EMBL" id="VDR26030.1"/>
    </source>
</evidence>
<dbReference type="EMBL" id="LR131271">
    <property type="protein sequence ID" value="VDR26030.1"/>
    <property type="molecule type" value="Genomic_DNA"/>
</dbReference>